<dbReference type="HOGENOM" id="CLU_1483051_0_0_1"/>
<evidence type="ECO:0000313" key="2">
    <source>
        <dbReference type="EMBL" id="EEP75739.1"/>
    </source>
</evidence>
<dbReference type="RefSeq" id="XP_002541072.1">
    <property type="nucleotide sequence ID" value="XM_002541026.1"/>
</dbReference>
<keyword evidence="3" id="KW-1185">Reference proteome</keyword>
<organism evidence="2 3">
    <name type="scientific">Uncinocarpus reesii (strain UAMH 1704)</name>
    <dbReference type="NCBI Taxonomy" id="336963"/>
    <lineage>
        <taxon>Eukaryota</taxon>
        <taxon>Fungi</taxon>
        <taxon>Dikarya</taxon>
        <taxon>Ascomycota</taxon>
        <taxon>Pezizomycotina</taxon>
        <taxon>Eurotiomycetes</taxon>
        <taxon>Eurotiomycetidae</taxon>
        <taxon>Onygenales</taxon>
        <taxon>Onygenaceae</taxon>
        <taxon>Uncinocarpus</taxon>
    </lineage>
</organism>
<sequence>MPNILHLLRARNLLVLKKRPLLEQRRKWQILFRRPSQEMLLVTEIGVKALDLGLLAAPQESFGVPVQIRTRAVSSNKPCFSGSVKPWSPKGNNVKKAVSKTRIIVSIFPFLGGERDWKDSGSRVIFIVQTAQGNKMAGSVEGGPQPPISLTAGPEPTAGHWSFSPAEKEQENSDLVWREVLV</sequence>
<reference evidence="3" key="1">
    <citation type="journal article" date="2009" name="Genome Res.">
        <title>Comparative genomic analyses of the human fungal pathogens Coccidioides and their relatives.</title>
        <authorList>
            <person name="Sharpton T.J."/>
            <person name="Stajich J.E."/>
            <person name="Rounsley S.D."/>
            <person name="Gardner M.J."/>
            <person name="Wortman J.R."/>
            <person name="Jordar V.S."/>
            <person name="Maiti R."/>
            <person name="Kodira C.D."/>
            <person name="Neafsey D.E."/>
            <person name="Zeng Q."/>
            <person name="Hung C.-Y."/>
            <person name="McMahan C."/>
            <person name="Muszewska A."/>
            <person name="Grynberg M."/>
            <person name="Mandel M.A."/>
            <person name="Kellner E.M."/>
            <person name="Barker B.M."/>
            <person name="Galgiani J.N."/>
            <person name="Orbach M.J."/>
            <person name="Kirkland T.N."/>
            <person name="Cole G.T."/>
            <person name="Henn M.R."/>
            <person name="Birren B.W."/>
            <person name="Taylor J.W."/>
        </authorList>
    </citation>
    <scope>NUCLEOTIDE SEQUENCE [LARGE SCALE GENOMIC DNA]</scope>
    <source>
        <strain evidence="3">UAMH 1704</strain>
    </source>
</reference>
<evidence type="ECO:0000256" key="1">
    <source>
        <dbReference type="SAM" id="MobiDB-lite"/>
    </source>
</evidence>
<feature type="region of interest" description="Disordered" evidence="1">
    <location>
        <begin position="136"/>
        <end position="170"/>
    </location>
</feature>
<gene>
    <name evidence="2" type="ORF">UREG_00586</name>
</gene>
<dbReference type="VEuPathDB" id="FungiDB:UREG_00586"/>
<dbReference type="EMBL" id="CH476615">
    <property type="protein sequence ID" value="EEP75739.1"/>
    <property type="molecule type" value="Genomic_DNA"/>
</dbReference>
<name>C4JDV9_UNCRE</name>
<proteinExistence type="predicted"/>
<dbReference type="GeneID" id="8439506"/>
<evidence type="ECO:0000313" key="3">
    <source>
        <dbReference type="Proteomes" id="UP000002058"/>
    </source>
</evidence>
<accession>C4JDV9</accession>
<dbReference type="Proteomes" id="UP000002058">
    <property type="component" value="Unassembled WGS sequence"/>
</dbReference>
<dbReference type="KEGG" id="ure:UREG_00586"/>
<dbReference type="InParanoid" id="C4JDV9"/>
<dbReference type="AlphaFoldDB" id="C4JDV9"/>
<protein>
    <submittedName>
        <fullName evidence="2">Uncharacterized protein</fullName>
    </submittedName>
</protein>